<dbReference type="InterPro" id="IPR003661">
    <property type="entry name" value="HisK_dim/P_dom"/>
</dbReference>
<dbReference type="Gene3D" id="3.30.450.40">
    <property type="match status" value="1"/>
</dbReference>
<evidence type="ECO:0000256" key="5">
    <source>
        <dbReference type="ARBA" id="ARBA00022777"/>
    </source>
</evidence>
<evidence type="ECO:0000256" key="1">
    <source>
        <dbReference type="ARBA" id="ARBA00000085"/>
    </source>
</evidence>
<feature type="compositionally biased region" description="Basic and acidic residues" evidence="7">
    <location>
        <begin position="290"/>
        <end position="300"/>
    </location>
</feature>
<dbReference type="InterPro" id="IPR036097">
    <property type="entry name" value="HisK_dim/P_sf"/>
</dbReference>
<dbReference type="SMART" id="SM00388">
    <property type="entry name" value="HisKA"/>
    <property type="match status" value="1"/>
</dbReference>
<reference evidence="9 10" key="1">
    <citation type="submission" date="2017-02" db="EMBL/GenBank/DDBJ databases">
        <title>Natronthermophilus aegyptiacus gen. nov.,sp. nov., an aerobic, extremely halophilic alkalithermophilic archaeon isolated from the athalassohaline Wadi An Natrun, Egypt.</title>
        <authorList>
            <person name="Zhao B."/>
        </authorList>
    </citation>
    <scope>NUCLEOTIDE SEQUENCE [LARGE SCALE GENOMIC DNA]</scope>
    <source>
        <strain evidence="9 10">CGMCC 1.3597</strain>
    </source>
</reference>
<feature type="region of interest" description="Disordered" evidence="7">
    <location>
        <begin position="252"/>
        <end position="309"/>
    </location>
</feature>
<dbReference type="SUPFAM" id="SSF47384">
    <property type="entry name" value="Homodimeric domain of signal transducing histidine kinase"/>
    <property type="match status" value="1"/>
</dbReference>
<comment type="caution">
    <text evidence="9">The sequence shown here is derived from an EMBL/GenBank/DDBJ whole genome shotgun (WGS) entry which is preliminary data.</text>
</comment>
<dbReference type="Pfam" id="PF01590">
    <property type="entry name" value="GAF"/>
    <property type="match status" value="1"/>
</dbReference>
<keyword evidence="10" id="KW-1185">Reference proteome</keyword>
<dbReference type="InterPro" id="IPR003594">
    <property type="entry name" value="HATPase_dom"/>
</dbReference>
<dbReference type="EC" id="2.7.13.3" evidence="2"/>
<dbReference type="PANTHER" id="PTHR43711:SF1">
    <property type="entry name" value="HISTIDINE KINASE 1"/>
    <property type="match status" value="1"/>
</dbReference>
<evidence type="ECO:0000313" key="10">
    <source>
        <dbReference type="Proteomes" id="UP000196084"/>
    </source>
</evidence>
<dbReference type="Gene3D" id="1.10.287.130">
    <property type="match status" value="1"/>
</dbReference>
<feature type="compositionally biased region" description="Low complexity" evidence="7">
    <location>
        <begin position="265"/>
        <end position="284"/>
    </location>
</feature>
<keyword evidence="6" id="KW-0902">Two-component regulatory system</keyword>
<protein>
    <recommendedName>
        <fullName evidence="2">histidine kinase</fullName>
        <ecNumber evidence="2">2.7.13.3</ecNumber>
    </recommendedName>
</protein>
<evidence type="ECO:0000313" key="9">
    <source>
        <dbReference type="EMBL" id="OVE83702.1"/>
    </source>
</evidence>
<dbReference type="InterPro" id="IPR005467">
    <property type="entry name" value="His_kinase_dom"/>
</dbReference>
<keyword evidence="3" id="KW-0597">Phosphoprotein</keyword>
<dbReference type="SUPFAM" id="SSF55781">
    <property type="entry name" value="GAF domain-like"/>
    <property type="match status" value="1"/>
</dbReference>
<name>A0A202E5Y9_9EURY</name>
<organism evidence="9 10">
    <name type="scientific">Natronolimnobius baerhuensis</name>
    <dbReference type="NCBI Taxonomy" id="253108"/>
    <lineage>
        <taxon>Archaea</taxon>
        <taxon>Methanobacteriati</taxon>
        <taxon>Methanobacteriota</taxon>
        <taxon>Stenosarchaea group</taxon>
        <taxon>Halobacteria</taxon>
        <taxon>Halobacteriales</taxon>
        <taxon>Natrialbaceae</taxon>
        <taxon>Natronolimnobius</taxon>
    </lineage>
</organism>
<feature type="compositionally biased region" description="Polar residues" evidence="7">
    <location>
        <begin position="631"/>
        <end position="642"/>
    </location>
</feature>
<keyword evidence="5" id="KW-0418">Kinase</keyword>
<dbReference type="PROSITE" id="PS50109">
    <property type="entry name" value="HIS_KIN"/>
    <property type="match status" value="1"/>
</dbReference>
<evidence type="ECO:0000256" key="7">
    <source>
        <dbReference type="SAM" id="MobiDB-lite"/>
    </source>
</evidence>
<feature type="domain" description="Histidine kinase" evidence="8">
    <location>
        <begin position="432"/>
        <end position="626"/>
    </location>
</feature>
<dbReference type="InterPro" id="IPR004358">
    <property type="entry name" value="Sig_transdc_His_kin-like_C"/>
</dbReference>
<dbReference type="CDD" id="cd00075">
    <property type="entry name" value="HATPase"/>
    <property type="match status" value="1"/>
</dbReference>
<gene>
    <name evidence="9" type="ORF">B2G88_14845</name>
</gene>
<dbReference type="SMART" id="SM00387">
    <property type="entry name" value="HATPase_c"/>
    <property type="match status" value="1"/>
</dbReference>
<dbReference type="Proteomes" id="UP000196084">
    <property type="component" value="Unassembled WGS sequence"/>
</dbReference>
<dbReference type="Pfam" id="PF02518">
    <property type="entry name" value="HATPase_c"/>
    <property type="match status" value="1"/>
</dbReference>
<comment type="catalytic activity">
    <reaction evidence="1">
        <text>ATP + protein L-histidine = ADP + protein N-phospho-L-histidine.</text>
        <dbReference type="EC" id="2.7.13.3"/>
    </reaction>
</comment>
<evidence type="ECO:0000256" key="4">
    <source>
        <dbReference type="ARBA" id="ARBA00022679"/>
    </source>
</evidence>
<dbReference type="Gene3D" id="3.30.565.10">
    <property type="entry name" value="Histidine kinase-like ATPase, C-terminal domain"/>
    <property type="match status" value="1"/>
</dbReference>
<evidence type="ECO:0000259" key="8">
    <source>
        <dbReference type="PROSITE" id="PS50109"/>
    </source>
</evidence>
<dbReference type="InterPro" id="IPR003018">
    <property type="entry name" value="GAF"/>
</dbReference>
<proteinExistence type="predicted"/>
<evidence type="ECO:0000256" key="6">
    <source>
        <dbReference type="ARBA" id="ARBA00023012"/>
    </source>
</evidence>
<dbReference type="PANTHER" id="PTHR43711">
    <property type="entry name" value="TWO-COMPONENT HISTIDINE KINASE"/>
    <property type="match status" value="1"/>
</dbReference>
<sequence>MEVDSRHAFHVCYAGAGGSVSDVIADVLEPPYRVTVLESDALTSEQSIHTTLADVDCLVLSDAGLATHSSWAQVLEQIRTAYPELPLIASISSIDGEQCRSLFRAGVADVVSRRENERPSALAARLRERVDDIYGASIDDVGRTVLEIARSLMGAAPDEIGIEIEWGLGTVGSRLNADRCLVFTYDETEDSLELTHSWYANAVPTSSLHAPSAPERTNAALAALTRSELESQVGSGALDDSQPVFDAAYERRSELASEGNGGSRSASVSDTDAGAGAGGDSADANPQSRETSESSARTEPDSPLSTAAFPGFEDSILEFDVHAIPFEAADGPDIDVPEGFIGDLEPDEHDDAATHPFLKRRGLEALLAVPIVIEWELRGVLVVGHDHYRRWPDHLRRQLRTLGELIGYTLERKRRRRELVQKNHRLERFTSVVSHDLRNPLNVAAGSAQLLQATGNPDAIENIIYATDRMESMISDLLVLAREGAELGAVSEVSLEDVVFDAWNAVDTSDATLEIVDDLPTVSADAGRFRQALENLIRNAIEHGSNSSVTVFVEATADGFALEDDGAGIPPTQRDRVFEEGVSGSNGTGLGLSIVETVVSAHGWEIAVAEPTRGGARFEVTTEPSVESGLPTESSLHTEYGQ</sequence>
<keyword evidence="4" id="KW-0808">Transferase</keyword>
<dbReference type="SUPFAM" id="SSF55874">
    <property type="entry name" value="ATPase domain of HSP90 chaperone/DNA topoisomerase II/histidine kinase"/>
    <property type="match status" value="1"/>
</dbReference>
<accession>A0A202E5Y9</accession>
<dbReference type="EMBL" id="MWPH01000003">
    <property type="protein sequence ID" value="OVE83702.1"/>
    <property type="molecule type" value="Genomic_DNA"/>
</dbReference>
<dbReference type="RefSeq" id="WP_245835408.1">
    <property type="nucleotide sequence ID" value="NZ_MWPH01000003.1"/>
</dbReference>
<evidence type="ECO:0000256" key="3">
    <source>
        <dbReference type="ARBA" id="ARBA00022553"/>
    </source>
</evidence>
<dbReference type="InterPro" id="IPR036890">
    <property type="entry name" value="HATPase_C_sf"/>
</dbReference>
<dbReference type="Pfam" id="PF00512">
    <property type="entry name" value="HisKA"/>
    <property type="match status" value="1"/>
</dbReference>
<dbReference type="InterPro" id="IPR029016">
    <property type="entry name" value="GAF-like_dom_sf"/>
</dbReference>
<feature type="region of interest" description="Disordered" evidence="7">
    <location>
        <begin position="621"/>
        <end position="642"/>
    </location>
</feature>
<evidence type="ECO:0000256" key="2">
    <source>
        <dbReference type="ARBA" id="ARBA00012438"/>
    </source>
</evidence>
<dbReference type="GO" id="GO:0000155">
    <property type="term" value="F:phosphorelay sensor kinase activity"/>
    <property type="evidence" value="ECO:0007669"/>
    <property type="project" value="InterPro"/>
</dbReference>
<dbReference type="AlphaFoldDB" id="A0A202E5Y9"/>
<dbReference type="InterPro" id="IPR050736">
    <property type="entry name" value="Sensor_HK_Regulatory"/>
</dbReference>
<dbReference type="PRINTS" id="PR00344">
    <property type="entry name" value="BCTRLSENSOR"/>
</dbReference>
<dbReference type="CDD" id="cd00082">
    <property type="entry name" value="HisKA"/>
    <property type="match status" value="1"/>
</dbReference>